<dbReference type="InterPro" id="IPR001709">
    <property type="entry name" value="Flavoprot_Pyr_Nucl_cyt_Rdtase"/>
</dbReference>
<dbReference type="InterPro" id="IPR017927">
    <property type="entry name" value="FAD-bd_FR_type"/>
</dbReference>
<dbReference type="CDD" id="cd00207">
    <property type="entry name" value="fer2"/>
    <property type="match status" value="1"/>
</dbReference>
<evidence type="ECO:0000256" key="6">
    <source>
        <dbReference type="ARBA" id="ARBA00023002"/>
    </source>
</evidence>
<dbReference type="RefSeq" id="WP_204052108.1">
    <property type="nucleotide sequence ID" value="NZ_BOOF01000051.1"/>
</dbReference>
<dbReference type="InterPro" id="IPR039261">
    <property type="entry name" value="FNR_nucleotide-bd"/>
</dbReference>
<dbReference type="PROSITE" id="PS51085">
    <property type="entry name" value="2FE2S_FER_2"/>
    <property type="match status" value="1"/>
</dbReference>
<evidence type="ECO:0000256" key="8">
    <source>
        <dbReference type="ARBA" id="ARBA00023014"/>
    </source>
</evidence>
<keyword evidence="12" id="KW-1185">Reference proteome</keyword>
<dbReference type="PRINTS" id="PR00410">
    <property type="entry name" value="PHEHYDRXLASE"/>
</dbReference>
<keyword evidence="4" id="KW-0479">Metal-binding</keyword>
<dbReference type="InterPro" id="IPR006058">
    <property type="entry name" value="2Fe2S_fd_BS"/>
</dbReference>
<evidence type="ECO:0000256" key="1">
    <source>
        <dbReference type="ARBA" id="ARBA00001974"/>
    </source>
</evidence>
<dbReference type="InterPro" id="IPR050415">
    <property type="entry name" value="MRET"/>
</dbReference>
<comment type="caution">
    <text evidence="11">The sequence shown here is derived from an EMBL/GenBank/DDBJ whole genome shotgun (WGS) entry which is preliminary data.</text>
</comment>
<dbReference type="SUPFAM" id="SSF52343">
    <property type="entry name" value="Ferredoxin reductase-like, C-terminal NADP-linked domain"/>
    <property type="match status" value="1"/>
</dbReference>
<evidence type="ECO:0000256" key="3">
    <source>
        <dbReference type="ARBA" id="ARBA00022714"/>
    </source>
</evidence>
<sequence length="357" mass="37681">MAETTAGEATAEGTTQPGPLRVRVVEVIRETADAHSLVLEPAGGDAARLTYKPGQFLTIRVPTTRPEGAARCYSLSSSPVCDDKLKVTVKRTPGGYGSNWICDNVAEGDVLEVLRPSGLFTPASLDEDLLLLAGGSGVTPVMSILKSCLRGGTGSVVLVYANRDESSVIFRDELVALAAEHGDRLTVIHWLESVQGLPTAAGLAGLTRPYAGLEAFVCGPGPFMDLAVDVLTRHGTPPERVHVEKFESLTTDPFAESGVVLDSAGPASTVEVELDGETRTLAWPKGNKLLDVLLQAGLDAPYSCREGSCSACACVLLEGEVELEHNTVLDRQDLADGLILACQAIPLSDRLKVTYDG</sequence>
<dbReference type="PROSITE" id="PS51384">
    <property type="entry name" value="FAD_FR"/>
    <property type="match status" value="1"/>
</dbReference>
<evidence type="ECO:0000256" key="2">
    <source>
        <dbReference type="ARBA" id="ARBA00022630"/>
    </source>
</evidence>
<dbReference type="Gene3D" id="3.40.50.80">
    <property type="entry name" value="Nucleotide-binding domain of ferredoxin-NADP reductase (FNR) module"/>
    <property type="match status" value="1"/>
</dbReference>
<dbReference type="Gene3D" id="3.10.20.30">
    <property type="match status" value="1"/>
</dbReference>
<reference evidence="11 12" key="1">
    <citation type="submission" date="2021-01" db="EMBL/GenBank/DDBJ databases">
        <title>Whole genome shotgun sequence of Microbispora siamensis NBRC 104113.</title>
        <authorList>
            <person name="Komaki H."/>
            <person name="Tamura T."/>
        </authorList>
    </citation>
    <scope>NUCLEOTIDE SEQUENCE [LARGE SCALE GENOMIC DNA]</scope>
    <source>
        <strain evidence="11 12">NBRC 104113</strain>
    </source>
</reference>
<organism evidence="11 12">
    <name type="scientific">Microbispora siamensis</name>
    <dbReference type="NCBI Taxonomy" id="564413"/>
    <lineage>
        <taxon>Bacteria</taxon>
        <taxon>Bacillati</taxon>
        <taxon>Actinomycetota</taxon>
        <taxon>Actinomycetes</taxon>
        <taxon>Streptosporangiales</taxon>
        <taxon>Streptosporangiaceae</taxon>
        <taxon>Microbispora</taxon>
    </lineage>
</organism>
<dbReference type="SUPFAM" id="SSF63380">
    <property type="entry name" value="Riboflavin synthase domain-like"/>
    <property type="match status" value="1"/>
</dbReference>
<dbReference type="Pfam" id="PF00175">
    <property type="entry name" value="NAD_binding_1"/>
    <property type="match status" value="1"/>
</dbReference>
<dbReference type="SUPFAM" id="SSF54292">
    <property type="entry name" value="2Fe-2S ferredoxin-like"/>
    <property type="match status" value="1"/>
</dbReference>
<dbReference type="Pfam" id="PF00111">
    <property type="entry name" value="Fer2"/>
    <property type="match status" value="1"/>
</dbReference>
<dbReference type="InterPro" id="IPR001041">
    <property type="entry name" value="2Fe-2S_ferredoxin-type"/>
</dbReference>
<name>A0ABQ4GXV2_9ACTN</name>
<dbReference type="InterPro" id="IPR012675">
    <property type="entry name" value="Beta-grasp_dom_sf"/>
</dbReference>
<dbReference type="InterPro" id="IPR008333">
    <property type="entry name" value="Cbr1-like_FAD-bd_dom"/>
</dbReference>
<dbReference type="Proteomes" id="UP000660454">
    <property type="component" value="Unassembled WGS sequence"/>
</dbReference>
<dbReference type="PROSITE" id="PS00197">
    <property type="entry name" value="2FE2S_FER_1"/>
    <property type="match status" value="1"/>
</dbReference>
<keyword evidence="3" id="KW-0001">2Fe-2S</keyword>
<dbReference type="PANTHER" id="PTHR47354">
    <property type="entry name" value="NADH OXIDOREDUCTASE HCR"/>
    <property type="match status" value="1"/>
</dbReference>
<dbReference type="PANTHER" id="PTHR47354:SF8">
    <property type="entry name" value="1,2-PHENYLACETYL-COA EPOXIDASE, SUBUNIT E"/>
    <property type="match status" value="1"/>
</dbReference>
<evidence type="ECO:0000256" key="5">
    <source>
        <dbReference type="ARBA" id="ARBA00022827"/>
    </source>
</evidence>
<evidence type="ECO:0000259" key="9">
    <source>
        <dbReference type="PROSITE" id="PS51085"/>
    </source>
</evidence>
<feature type="domain" description="2Fe-2S ferredoxin-type" evidence="9">
    <location>
        <begin position="268"/>
        <end position="357"/>
    </location>
</feature>
<evidence type="ECO:0000259" key="10">
    <source>
        <dbReference type="PROSITE" id="PS51384"/>
    </source>
</evidence>
<feature type="domain" description="FAD-binding FR-type" evidence="10">
    <location>
        <begin position="17"/>
        <end position="123"/>
    </location>
</feature>
<dbReference type="InterPro" id="IPR017938">
    <property type="entry name" value="Riboflavin_synthase-like_b-brl"/>
</dbReference>
<accession>A0ABQ4GXV2</accession>
<evidence type="ECO:0000313" key="12">
    <source>
        <dbReference type="Proteomes" id="UP000660454"/>
    </source>
</evidence>
<dbReference type="CDD" id="cd06214">
    <property type="entry name" value="PA_degradation_oxidoreductase_like"/>
    <property type="match status" value="1"/>
</dbReference>
<dbReference type="Pfam" id="PF00970">
    <property type="entry name" value="FAD_binding_6"/>
    <property type="match status" value="1"/>
</dbReference>
<dbReference type="Gene3D" id="2.40.30.10">
    <property type="entry name" value="Translation factors"/>
    <property type="match status" value="1"/>
</dbReference>
<keyword evidence="8" id="KW-0411">Iron-sulfur</keyword>
<dbReference type="InterPro" id="IPR036010">
    <property type="entry name" value="2Fe-2S_ferredoxin-like_sf"/>
</dbReference>
<protein>
    <submittedName>
        <fullName evidence="11">3-ketosteroid-9-alpha-monooxygenase, ferredoxin reductase component</fullName>
    </submittedName>
</protein>
<dbReference type="PRINTS" id="PR00371">
    <property type="entry name" value="FPNCR"/>
</dbReference>
<keyword evidence="7" id="KW-0408">Iron</keyword>
<dbReference type="InterPro" id="IPR001433">
    <property type="entry name" value="OxRdtase_FAD/NAD-bd"/>
</dbReference>
<evidence type="ECO:0000256" key="4">
    <source>
        <dbReference type="ARBA" id="ARBA00022723"/>
    </source>
</evidence>
<keyword evidence="2" id="KW-0285">Flavoprotein</keyword>
<comment type="cofactor">
    <cofactor evidence="1">
        <name>FAD</name>
        <dbReference type="ChEBI" id="CHEBI:57692"/>
    </cofactor>
</comment>
<gene>
    <name evidence="11" type="primary">kshB</name>
    <name evidence="11" type="ORF">Msi02_70580</name>
</gene>
<evidence type="ECO:0000256" key="7">
    <source>
        <dbReference type="ARBA" id="ARBA00023004"/>
    </source>
</evidence>
<proteinExistence type="predicted"/>
<dbReference type="EMBL" id="BOOF01000051">
    <property type="protein sequence ID" value="GIH66241.1"/>
    <property type="molecule type" value="Genomic_DNA"/>
</dbReference>
<keyword evidence="5" id="KW-0274">FAD</keyword>
<evidence type="ECO:0000313" key="11">
    <source>
        <dbReference type="EMBL" id="GIH66241.1"/>
    </source>
</evidence>
<keyword evidence="6" id="KW-0560">Oxidoreductase</keyword>